<sequence>MKVGTTADRIVIEYDIGKDPQQIWAALTAPEAIASWWGAHVSLDAKAGGAFREEWTDETGRKVVTSGTVNRFEPPEFLELSWADEDWPYATQVSMILDPVAETGTLLRLEHRGWSGLPAEKRQRLIEQHAAEWHHHLRDLEAYLER</sequence>
<dbReference type="Gene3D" id="3.30.530.20">
    <property type="match status" value="1"/>
</dbReference>
<dbReference type="CDD" id="cd07814">
    <property type="entry name" value="SRPBCC_CalC_Aha1-like"/>
    <property type="match status" value="1"/>
</dbReference>
<evidence type="ECO:0000256" key="1">
    <source>
        <dbReference type="ARBA" id="ARBA00006817"/>
    </source>
</evidence>
<dbReference type="Proteomes" id="UP000403266">
    <property type="component" value="Unassembled WGS sequence"/>
</dbReference>
<evidence type="ECO:0000313" key="4">
    <source>
        <dbReference type="Proteomes" id="UP000403266"/>
    </source>
</evidence>
<dbReference type="OrthoDB" id="9800600at2"/>
<comment type="caution">
    <text evidence="3">The sequence shown here is derived from an EMBL/GenBank/DDBJ whole genome shotgun (WGS) entry which is preliminary data.</text>
</comment>
<dbReference type="EMBL" id="VOSK01000010">
    <property type="protein sequence ID" value="MPR24691.1"/>
    <property type="molecule type" value="Genomic_DNA"/>
</dbReference>
<comment type="similarity">
    <text evidence="1">Belongs to the AHA1 family.</text>
</comment>
<dbReference type="RefSeq" id="WP_152710086.1">
    <property type="nucleotide sequence ID" value="NZ_VOSJ01000011.1"/>
</dbReference>
<gene>
    <name evidence="3" type="ORF">FS320_05470</name>
</gene>
<proteinExistence type="inferred from homology"/>
<name>A0A5N7MCN5_9HYPH</name>
<evidence type="ECO:0000259" key="2">
    <source>
        <dbReference type="Pfam" id="PF08327"/>
    </source>
</evidence>
<accession>A0A5N7MCN5</accession>
<feature type="domain" description="Activator of Hsp90 ATPase homologue 1/2-like C-terminal" evidence="2">
    <location>
        <begin position="20"/>
        <end position="145"/>
    </location>
</feature>
<evidence type="ECO:0000313" key="3">
    <source>
        <dbReference type="EMBL" id="MPR24691.1"/>
    </source>
</evidence>
<reference evidence="3 4" key="1">
    <citation type="journal article" date="2019" name="Syst. Appl. Microbiol.">
        <title>Microvirga tunisiensis sp. nov., a root nodule symbiotic bacterium isolated from Lupinus micranthus and L. luteus grown in Northern Tunisia.</title>
        <authorList>
            <person name="Msaddak A."/>
            <person name="Rejili M."/>
            <person name="Duran D."/>
            <person name="Mars M."/>
            <person name="Palacios J.M."/>
            <person name="Ruiz-Argueso T."/>
            <person name="Rey L."/>
            <person name="Imperial J."/>
        </authorList>
    </citation>
    <scope>NUCLEOTIDE SEQUENCE [LARGE SCALE GENOMIC DNA]</scope>
    <source>
        <strain evidence="3 4">Lmie10</strain>
    </source>
</reference>
<dbReference type="AlphaFoldDB" id="A0A5N7MCN5"/>
<dbReference type="Pfam" id="PF08327">
    <property type="entry name" value="AHSA1"/>
    <property type="match status" value="1"/>
</dbReference>
<organism evidence="3 4">
    <name type="scientific">Microvirga tunisiensis</name>
    <dbReference type="NCBI Taxonomy" id="2108360"/>
    <lineage>
        <taxon>Bacteria</taxon>
        <taxon>Pseudomonadati</taxon>
        <taxon>Pseudomonadota</taxon>
        <taxon>Alphaproteobacteria</taxon>
        <taxon>Hyphomicrobiales</taxon>
        <taxon>Methylobacteriaceae</taxon>
        <taxon>Microvirga</taxon>
    </lineage>
</organism>
<dbReference type="SUPFAM" id="SSF55961">
    <property type="entry name" value="Bet v1-like"/>
    <property type="match status" value="1"/>
</dbReference>
<dbReference type="InterPro" id="IPR023393">
    <property type="entry name" value="START-like_dom_sf"/>
</dbReference>
<keyword evidence="4" id="KW-1185">Reference proteome</keyword>
<dbReference type="InterPro" id="IPR013538">
    <property type="entry name" value="ASHA1/2-like_C"/>
</dbReference>
<protein>
    <submittedName>
        <fullName evidence="3">SRPBCC domain-containing protein</fullName>
    </submittedName>
</protein>